<sequence length="93" mass="9463">MRNFGSMKTALAEVDAQALRLGAAFGGCVGVTPVRRAISAGDGALVLRHVCGRGAPVRSSGRPSANENLVYFAGLAPTGYSDTSCAPSANLPR</sequence>
<keyword evidence="2" id="KW-1185">Reference proteome</keyword>
<evidence type="ECO:0000313" key="1">
    <source>
        <dbReference type="EMBL" id="GES50477.1"/>
    </source>
</evidence>
<proteinExistence type="predicted"/>
<dbReference type="Proteomes" id="UP000390335">
    <property type="component" value="Unassembled WGS sequence"/>
</dbReference>
<comment type="caution">
    <text evidence="1">The sequence shown here is derived from an EMBL/GenBank/DDBJ whole genome shotgun (WGS) entry which is preliminary data.</text>
</comment>
<name>A0ABQ0Z5D7_9HYPH</name>
<dbReference type="EMBL" id="BLAJ01000003">
    <property type="protein sequence ID" value="GES50477.1"/>
    <property type="molecule type" value="Genomic_DNA"/>
</dbReference>
<organism evidence="1 2">
    <name type="scientific">Rhizobium dioscoreae</name>
    <dbReference type="NCBI Taxonomy" id="2653122"/>
    <lineage>
        <taxon>Bacteria</taxon>
        <taxon>Pseudomonadati</taxon>
        <taxon>Pseudomonadota</taxon>
        <taxon>Alphaproteobacteria</taxon>
        <taxon>Hyphomicrobiales</taxon>
        <taxon>Rhizobiaceae</taxon>
        <taxon>Rhizobium/Agrobacterium group</taxon>
        <taxon>Rhizobium</taxon>
    </lineage>
</organism>
<reference evidence="1 2" key="1">
    <citation type="journal article" date="2020" name="Genome Biol. Evol.">
        <title>Rhizobium dioscoreae sp. nov., a plant growth-promoting bacterium isolated from yam (Dioscorea species).</title>
        <authorList>
            <person name="Ouyabe M."/>
            <person name="Tanaka N."/>
            <person name="Shiwa Y."/>
            <person name="Fujita N."/>
            <person name="Kikuno H."/>
            <person name="Babil P."/>
            <person name="Shiwachi H."/>
        </authorList>
    </citation>
    <scope>NUCLEOTIDE SEQUENCE [LARGE SCALE GENOMIC DNA]</scope>
    <source>
        <strain evidence="1 2">S-93</strain>
    </source>
</reference>
<evidence type="ECO:0000313" key="2">
    <source>
        <dbReference type="Proteomes" id="UP000390335"/>
    </source>
</evidence>
<gene>
    <name evidence="1" type="ORF">RsS93_30910</name>
</gene>
<protein>
    <submittedName>
        <fullName evidence="1">Uncharacterized protein</fullName>
    </submittedName>
</protein>
<accession>A0ABQ0Z5D7</accession>